<dbReference type="CDD" id="cd19166">
    <property type="entry name" value="HemeO-bac"/>
    <property type="match status" value="1"/>
</dbReference>
<proteinExistence type="predicted"/>
<accession>A0A517T449</accession>
<dbReference type="KEGG" id="chya:V22_03740"/>
<dbReference type="SUPFAM" id="SSF48613">
    <property type="entry name" value="Heme oxygenase-like"/>
    <property type="match status" value="1"/>
</dbReference>
<dbReference type="InterPro" id="IPR016053">
    <property type="entry name" value="Haem_Oase-like"/>
</dbReference>
<gene>
    <name evidence="1" type="ORF">V22_03740</name>
</gene>
<dbReference type="Pfam" id="PF01126">
    <property type="entry name" value="Heme_oxygenase"/>
    <property type="match status" value="1"/>
</dbReference>
<keyword evidence="2" id="KW-1185">Reference proteome</keyword>
<dbReference type="Proteomes" id="UP000319976">
    <property type="component" value="Chromosome"/>
</dbReference>
<name>A0A517T449_9PLAN</name>
<dbReference type="EMBL" id="CP036316">
    <property type="protein sequence ID" value="QDT63156.1"/>
    <property type="molecule type" value="Genomic_DNA"/>
</dbReference>
<dbReference type="GO" id="GO:0006788">
    <property type="term" value="P:heme oxidation"/>
    <property type="evidence" value="ECO:0007669"/>
    <property type="project" value="InterPro"/>
</dbReference>
<protein>
    <submittedName>
        <fullName evidence="1">Heme oxygenase</fullName>
    </submittedName>
</protein>
<dbReference type="AlphaFoldDB" id="A0A517T449"/>
<dbReference type="InterPro" id="IPR016084">
    <property type="entry name" value="Haem_Oase-like_multi-hlx"/>
</dbReference>
<evidence type="ECO:0000313" key="2">
    <source>
        <dbReference type="Proteomes" id="UP000319976"/>
    </source>
</evidence>
<reference evidence="1 2" key="1">
    <citation type="submission" date="2019-02" db="EMBL/GenBank/DDBJ databases">
        <title>Deep-cultivation of Planctomycetes and their phenomic and genomic characterization uncovers novel biology.</title>
        <authorList>
            <person name="Wiegand S."/>
            <person name="Jogler M."/>
            <person name="Boedeker C."/>
            <person name="Pinto D."/>
            <person name="Vollmers J."/>
            <person name="Rivas-Marin E."/>
            <person name="Kohn T."/>
            <person name="Peeters S.H."/>
            <person name="Heuer A."/>
            <person name="Rast P."/>
            <person name="Oberbeckmann S."/>
            <person name="Bunk B."/>
            <person name="Jeske O."/>
            <person name="Meyerdierks A."/>
            <person name="Storesund J.E."/>
            <person name="Kallscheuer N."/>
            <person name="Luecker S."/>
            <person name="Lage O.M."/>
            <person name="Pohl T."/>
            <person name="Merkel B.J."/>
            <person name="Hornburger P."/>
            <person name="Mueller R.-W."/>
            <person name="Bruemmer F."/>
            <person name="Labrenz M."/>
            <person name="Spormann A.M."/>
            <person name="Op den Camp H."/>
            <person name="Overmann J."/>
            <person name="Amann R."/>
            <person name="Jetten M.S.M."/>
            <person name="Mascher T."/>
            <person name="Medema M.H."/>
            <person name="Devos D.P."/>
            <person name="Kaster A.-K."/>
            <person name="Ovreas L."/>
            <person name="Rohde M."/>
            <person name="Galperin M.Y."/>
            <person name="Jogler C."/>
        </authorList>
    </citation>
    <scope>NUCLEOTIDE SEQUENCE [LARGE SCALE GENOMIC DNA]</scope>
    <source>
        <strain evidence="1 2">V22</strain>
    </source>
</reference>
<dbReference type="Gene3D" id="1.20.910.10">
    <property type="entry name" value="Heme oxygenase-like"/>
    <property type="match status" value="1"/>
</dbReference>
<dbReference type="GO" id="GO:0004392">
    <property type="term" value="F:heme oxygenase (decyclizing) activity"/>
    <property type="evidence" value="ECO:0007669"/>
    <property type="project" value="InterPro"/>
</dbReference>
<organism evidence="1 2">
    <name type="scientific">Calycomorphotria hydatis</name>
    <dbReference type="NCBI Taxonomy" id="2528027"/>
    <lineage>
        <taxon>Bacteria</taxon>
        <taxon>Pseudomonadati</taxon>
        <taxon>Planctomycetota</taxon>
        <taxon>Planctomycetia</taxon>
        <taxon>Planctomycetales</taxon>
        <taxon>Planctomycetaceae</taxon>
        <taxon>Calycomorphotria</taxon>
    </lineage>
</organism>
<sequence>MTSLRDDLRATTSPLHQELDIAVAGSSPFDSPENYAAYLKNMDQLYAAFGADCDTVSRMFELPVITVELRRDIEADLLSVGHKINEEVHRTNSRLSDQLADNVARQVGHSYVMEGSALGARYMFKRVEAKSNSGMSFRFLKSLAEGASARWPTYVAGLSKLQIPPDDAVAGACEVFQYAIQLFNSQGPSTKAPS</sequence>
<evidence type="ECO:0000313" key="1">
    <source>
        <dbReference type="EMBL" id="QDT63156.1"/>
    </source>
</evidence>